<sequence>MSVRTAAPPAGADTRRLPGGVYLLAFGLFAMGSAEFLLAGLLPAIATDIGVGLATVGGLITAFAIGVVIGGPPFAIVSLRWPRRTALVCTQVAFAGCIAAGLIGGSYTALLITRFLAGLAYAGFFAVAAVTAVGLVPAERSARASGVVISGLGLAMILGGPAGTAIGYRLGWQAGFWLIVVLTLGAAAAVAAVLPPTRAAEMPSVARELATLRQPRLWLVYLVTLLSTAAYMVVFNYLSELLTTVTGVASGWVAPVLMLFGVGAYIGLAIGGRISDRRPHRALLTGALGIGVCSALIAIFAAHPPVVVSLVVLLGVFGFLLNPAIYGRVFDIAAAAPTLAGATTVSAFQLGISLVPFVAGAALHAGASVTAIGWIGAGLALVTVVCVSIEYKSAVRRQGSHS</sequence>
<gene>
    <name evidence="8" type="ORF">HGA07_18940</name>
</gene>
<evidence type="ECO:0000256" key="4">
    <source>
        <dbReference type="ARBA" id="ARBA00022989"/>
    </source>
</evidence>
<dbReference type="InterPro" id="IPR050189">
    <property type="entry name" value="MFS_Efflux_Transporters"/>
</dbReference>
<dbReference type="RefSeq" id="WP_040721650.1">
    <property type="nucleotide sequence ID" value="NZ_CAWPHS010000013.1"/>
</dbReference>
<feature type="transmembrane region" description="Helical" evidence="6">
    <location>
        <begin position="115"/>
        <end position="135"/>
    </location>
</feature>
<feature type="transmembrane region" description="Helical" evidence="6">
    <location>
        <begin position="51"/>
        <end position="74"/>
    </location>
</feature>
<dbReference type="PANTHER" id="PTHR43124:SF3">
    <property type="entry name" value="CHLORAMPHENICOL EFFLUX PUMP RV0191"/>
    <property type="match status" value="1"/>
</dbReference>
<feature type="transmembrane region" description="Helical" evidence="6">
    <location>
        <begin position="147"/>
        <end position="168"/>
    </location>
</feature>
<comment type="subcellular location">
    <subcellularLocation>
        <location evidence="1">Cell membrane</location>
        <topology evidence="1">Multi-pass membrane protein</topology>
    </subcellularLocation>
</comment>
<dbReference type="CDD" id="cd17324">
    <property type="entry name" value="MFS_NepI_like"/>
    <property type="match status" value="1"/>
</dbReference>
<feature type="transmembrane region" description="Helical" evidence="6">
    <location>
        <begin position="250"/>
        <end position="270"/>
    </location>
</feature>
<evidence type="ECO:0000256" key="2">
    <source>
        <dbReference type="ARBA" id="ARBA00022475"/>
    </source>
</evidence>
<dbReference type="SUPFAM" id="SSF103473">
    <property type="entry name" value="MFS general substrate transporter"/>
    <property type="match status" value="1"/>
</dbReference>
<reference evidence="8 9" key="1">
    <citation type="submission" date="2020-04" db="EMBL/GenBank/DDBJ databases">
        <title>MicrobeNet Type strains.</title>
        <authorList>
            <person name="Nicholson A.C."/>
        </authorList>
    </citation>
    <scope>NUCLEOTIDE SEQUENCE [LARGE SCALE GENOMIC DNA]</scope>
    <source>
        <strain evidence="8 9">DSM 44445</strain>
    </source>
</reference>
<dbReference type="Pfam" id="PF07690">
    <property type="entry name" value="MFS_1"/>
    <property type="match status" value="1"/>
</dbReference>
<dbReference type="InterPro" id="IPR011701">
    <property type="entry name" value="MFS"/>
</dbReference>
<feature type="transmembrane region" description="Helical" evidence="6">
    <location>
        <begin position="307"/>
        <end position="326"/>
    </location>
</feature>
<keyword evidence="9" id="KW-1185">Reference proteome</keyword>
<accession>A0A7X6RJI2</accession>
<evidence type="ECO:0000256" key="1">
    <source>
        <dbReference type="ARBA" id="ARBA00004651"/>
    </source>
</evidence>
<feature type="transmembrane region" description="Helical" evidence="6">
    <location>
        <begin position="174"/>
        <end position="196"/>
    </location>
</feature>
<protein>
    <submittedName>
        <fullName evidence="8">MFS transporter</fullName>
    </submittedName>
</protein>
<dbReference type="GO" id="GO:0005886">
    <property type="term" value="C:plasma membrane"/>
    <property type="evidence" value="ECO:0007669"/>
    <property type="project" value="UniProtKB-SubCell"/>
</dbReference>
<name>A0A7X6RJI2_9NOCA</name>
<dbReference type="EMBL" id="JAAXPE010000020">
    <property type="protein sequence ID" value="NKY87698.1"/>
    <property type="molecule type" value="Genomic_DNA"/>
</dbReference>
<keyword evidence="3 6" id="KW-0812">Transmembrane</keyword>
<proteinExistence type="predicted"/>
<dbReference type="PROSITE" id="PS50850">
    <property type="entry name" value="MFS"/>
    <property type="match status" value="1"/>
</dbReference>
<feature type="transmembrane region" description="Helical" evidence="6">
    <location>
        <begin position="282"/>
        <end position="301"/>
    </location>
</feature>
<keyword evidence="5 6" id="KW-0472">Membrane</keyword>
<feature type="domain" description="Major facilitator superfamily (MFS) profile" evidence="7">
    <location>
        <begin position="20"/>
        <end position="395"/>
    </location>
</feature>
<dbReference type="GO" id="GO:0022857">
    <property type="term" value="F:transmembrane transporter activity"/>
    <property type="evidence" value="ECO:0007669"/>
    <property type="project" value="InterPro"/>
</dbReference>
<evidence type="ECO:0000313" key="9">
    <source>
        <dbReference type="Proteomes" id="UP000523447"/>
    </source>
</evidence>
<evidence type="ECO:0000259" key="7">
    <source>
        <dbReference type="PROSITE" id="PS50850"/>
    </source>
</evidence>
<dbReference type="InterPro" id="IPR020846">
    <property type="entry name" value="MFS_dom"/>
</dbReference>
<dbReference type="Proteomes" id="UP000523447">
    <property type="component" value="Unassembled WGS sequence"/>
</dbReference>
<keyword evidence="4 6" id="KW-1133">Transmembrane helix</keyword>
<feature type="transmembrane region" description="Helical" evidence="6">
    <location>
        <begin position="338"/>
        <end position="359"/>
    </location>
</feature>
<evidence type="ECO:0000313" key="8">
    <source>
        <dbReference type="EMBL" id="NKY87698.1"/>
    </source>
</evidence>
<dbReference type="PANTHER" id="PTHR43124">
    <property type="entry name" value="PURINE EFFLUX PUMP PBUE"/>
    <property type="match status" value="1"/>
</dbReference>
<dbReference type="Gene3D" id="1.20.1250.20">
    <property type="entry name" value="MFS general substrate transporter like domains"/>
    <property type="match status" value="2"/>
</dbReference>
<evidence type="ECO:0000256" key="6">
    <source>
        <dbReference type="SAM" id="Phobius"/>
    </source>
</evidence>
<keyword evidence="2" id="KW-1003">Cell membrane</keyword>
<feature type="transmembrane region" description="Helical" evidence="6">
    <location>
        <begin position="217"/>
        <end position="238"/>
    </location>
</feature>
<organism evidence="8 9">
    <name type="scientific">Nocardia veterana</name>
    <dbReference type="NCBI Taxonomy" id="132249"/>
    <lineage>
        <taxon>Bacteria</taxon>
        <taxon>Bacillati</taxon>
        <taxon>Actinomycetota</taxon>
        <taxon>Actinomycetes</taxon>
        <taxon>Mycobacteriales</taxon>
        <taxon>Nocardiaceae</taxon>
        <taxon>Nocardia</taxon>
    </lineage>
</organism>
<comment type="caution">
    <text evidence="8">The sequence shown here is derived from an EMBL/GenBank/DDBJ whole genome shotgun (WGS) entry which is preliminary data.</text>
</comment>
<feature type="transmembrane region" description="Helical" evidence="6">
    <location>
        <begin position="86"/>
        <end position="109"/>
    </location>
</feature>
<feature type="transmembrane region" description="Helical" evidence="6">
    <location>
        <begin position="21"/>
        <end position="45"/>
    </location>
</feature>
<dbReference type="AlphaFoldDB" id="A0A7X6RJI2"/>
<evidence type="ECO:0000256" key="5">
    <source>
        <dbReference type="ARBA" id="ARBA00023136"/>
    </source>
</evidence>
<feature type="transmembrane region" description="Helical" evidence="6">
    <location>
        <begin position="371"/>
        <end position="391"/>
    </location>
</feature>
<dbReference type="InterPro" id="IPR036259">
    <property type="entry name" value="MFS_trans_sf"/>
</dbReference>
<evidence type="ECO:0000256" key="3">
    <source>
        <dbReference type="ARBA" id="ARBA00022692"/>
    </source>
</evidence>